<evidence type="ECO:0000256" key="8">
    <source>
        <dbReference type="ARBA" id="ARBA00023317"/>
    </source>
</evidence>
<dbReference type="Proteomes" id="UP000824019">
    <property type="component" value="Unassembled WGS sequence"/>
</dbReference>
<dbReference type="SUPFAM" id="SSF50692">
    <property type="entry name" value="ADC-like"/>
    <property type="match status" value="1"/>
</dbReference>
<proteinExistence type="predicted"/>
<dbReference type="PANTHER" id="PTHR21012:SF0">
    <property type="entry name" value="ASPARTATE 1-DECARBOXYLASE"/>
    <property type="match status" value="1"/>
</dbReference>
<evidence type="ECO:0000256" key="1">
    <source>
        <dbReference type="ARBA" id="ARBA00022490"/>
    </source>
</evidence>
<keyword evidence="1" id="KW-0963">Cytoplasm</keyword>
<dbReference type="AlphaFoldDB" id="A0A9E1BBJ2"/>
<comment type="caution">
    <text evidence="9">The sequence shown here is derived from an EMBL/GenBank/DDBJ whole genome shotgun (WGS) entry which is preliminary data.</text>
</comment>
<keyword evidence="7" id="KW-0704">Schiff base</keyword>
<evidence type="ECO:0000256" key="2">
    <source>
        <dbReference type="ARBA" id="ARBA00022655"/>
    </source>
</evidence>
<keyword evidence="6 9" id="KW-0456">Lyase</keyword>
<evidence type="ECO:0000256" key="6">
    <source>
        <dbReference type="ARBA" id="ARBA00023239"/>
    </source>
</evidence>
<dbReference type="GO" id="GO:0015940">
    <property type="term" value="P:pantothenate biosynthetic process"/>
    <property type="evidence" value="ECO:0007669"/>
    <property type="project" value="UniProtKB-KW"/>
</dbReference>
<keyword evidence="4" id="KW-0068">Autocatalytic cleavage</keyword>
<dbReference type="PANTHER" id="PTHR21012">
    <property type="entry name" value="ASPARTATE 1-DECARBOXYLASE"/>
    <property type="match status" value="1"/>
</dbReference>
<organism evidence="9 10">
    <name type="scientific">Campylobacter concisus</name>
    <dbReference type="NCBI Taxonomy" id="199"/>
    <lineage>
        <taxon>Bacteria</taxon>
        <taxon>Pseudomonadati</taxon>
        <taxon>Campylobacterota</taxon>
        <taxon>Epsilonproteobacteria</taxon>
        <taxon>Campylobacterales</taxon>
        <taxon>Campylobacteraceae</taxon>
        <taxon>Campylobacter</taxon>
    </lineage>
</organism>
<sequence>MTIEILASKIHRAVVTDANLNYVGSVSIGEELIKAANLIENQKVEIL</sequence>
<dbReference type="GO" id="GO:0005829">
    <property type="term" value="C:cytosol"/>
    <property type="evidence" value="ECO:0007669"/>
    <property type="project" value="TreeGrafter"/>
</dbReference>
<dbReference type="GO" id="GO:0006523">
    <property type="term" value="P:alanine biosynthetic process"/>
    <property type="evidence" value="ECO:0007669"/>
    <property type="project" value="InterPro"/>
</dbReference>
<evidence type="ECO:0000256" key="7">
    <source>
        <dbReference type="ARBA" id="ARBA00023270"/>
    </source>
</evidence>
<evidence type="ECO:0000313" key="9">
    <source>
        <dbReference type="EMBL" id="MBS5831070.1"/>
    </source>
</evidence>
<dbReference type="InterPro" id="IPR003190">
    <property type="entry name" value="Asp_decarbox"/>
</dbReference>
<dbReference type="Pfam" id="PF02261">
    <property type="entry name" value="Asp_decarbox"/>
    <property type="match status" value="1"/>
</dbReference>
<keyword evidence="3" id="KW-0210">Decarboxylase</keyword>
<dbReference type="InterPro" id="IPR009010">
    <property type="entry name" value="Asp_de-COase-like_dom_sf"/>
</dbReference>
<feature type="non-terminal residue" evidence="9">
    <location>
        <position position="47"/>
    </location>
</feature>
<dbReference type="GO" id="GO:0004068">
    <property type="term" value="F:aspartate 1-decarboxylase activity"/>
    <property type="evidence" value="ECO:0007669"/>
    <property type="project" value="UniProtKB-EC"/>
</dbReference>
<keyword evidence="2" id="KW-0566">Pantothenate biosynthesis</keyword>
<evidence type="ECO:0000313" key="10">
    <source>
        <dbReference type="Proteomes" id="UP000824019"/>
    </source>
</evidence>
<reference evidence="9" key="1">
    <citation type="submission" date="2021-02" db="EMBL/GenBank/DDBJ databases">
        <title>Infant gut strain persistence is associated with maternal origin, phylogeny, and functional potential including surface adhesion and iron acquisition.</title>
        <authorList>
            <person name="Lou Y.C."/>
        </authorList>
    </citation>
    <scope>NUCLEOTIDE SEQUENCE</scope>
    <source>
        <strain evidence="9">L3_101_000G1_dasL3_101_000G1_concoct_7_sub</strain>
    </source>
</reference>
<dbReference type="EC" id="4.1.1.11" evidence="9"/>
<dbReference type="EMBL" id="JAHAKR010000571">
    <property type="protein sequence ID" value="MBS5831070.1"/>
    <property type="molecule type" value="Genomic_DNA"/>
</dbReference>
<name>A0A9E1BBJ2_9BACT</name>
<dbReference type="Gene3D" id="2.40.40.20">
    <property type="match status" value="1"/>
</dbReference>
<evidence type="ECO:0000256" key="5">
    <source>
        <dbReference type="ARBA" id="ARBA00023145"/>
    </source>
</evidence>
<keyword evidence="5" id="KW-0865">Zymogen</keyword>
<protein>
    <submittedName>
        <fullName evidence="9">Aspartate 1-decarboxylase</fullName>
        <ecNumber evidence="9">4.1.1.11</ecNumber>
    </submittedName>
</protein>
<keyword evidence="8" id="KW-0670">Pyruvate</keyword>
<evidence type="ECO:0000256" key="3">
    <source>
        <dbReference type="ARBA" id="ARBA00022793"/>
    </source>
</evidence>
<gene>
    <name evidence="9" type="ORF">KIC69_09655</name>
</gene>
<evidence type="ECO:0000256" key="4">
    <source>
        <dbReference type="ARBA" id="ARBA00022813"/>
    </source>
</evidence>
<accession>A0A9E1BBJ2</accession>